<evidence type="ECO:0000313" key="4">
    <source>
        <dbReference type="EMBL" id="CAE7238121.1"/>
    </source>
</evidence>
<feature type="region of interest" description="Disordered" evidence="2">
    <location>
        <begin position="304"/>
        <end position="442"/>
    </location>
</feature>
<comment type="caution">
    <text evidence="4">The sequence shown here is derived from an EMBL/GenBank/DDBJ whole genome shotgun (WGS) entry which is preliminary data.</text>
</comment>
<feature type="non-terminal residue" evidence="4">
    <location>
        <position position="1"/>
    </location>
</feature>
<dbReference type="PROSITE" id="PS50222">
    <property type="entry name" value="EF_HAND_2"/>
    <property type="match status" value="1"/>
</dbReference>
<keyword evidence="5" id="KW-1185">Reference proteome</keyword>
<proteinExistence type="predicted"/>
<dbReference type="InterPro" id="IPR002048">
    <property type="entry name" value="EF_hand_dom"/>
</dbReference>
<dbReference type="Gene3D" id="1.10.238.10">
    <property type="entry name" value="EF-hand"/>
    <property type="match status" value="1"/>
</dbReference>
<feature type="domain" description="EF-hand" evidence="3">
    <location>
        <begin position="175"/>
        <end position="210"/>
    </location>
</feature>
<evidence type="ECO:0000256" key="1">
    <source>
        <dbReference type="ARBA" id="ARBA00022837"/>
    </source>
</evidence>
<dbReference type="SUPFAM" id="SSF47473">
    <property type="entry name" value="EF-hand"/>
    <property type="match status" value="1"/>
</dbReference>
<feature type="compositionally biased region" description="Acidic residues" evidence="2">
    <location>
        <begin position="353"/>
        <end position="374"/>
    </location>
</feature>
<dbReference type="PROSITE" id="PS00303">
    <property type="entry name" value="S100_CABP"/>
    <property type="match status" value="1"/>
</dbReference>
<dbReference type="InterPro" id="IPR001751">
    <property type="entry name" value="S100/CaBP7/8-like_CS"/>
</dbReference>
<dbReference type="CDD" id="cd00051">
    <property type="entry name" value="EFh"/>
    <property type="match status" value="1"/>
</dbReference>
<dbReference type="PROSITE" id="PS00018">
    <property type="entry name" value="EF_HAND_1"/>
    <property type="match status" value="1"/>
</dbReference>
<dbReference type="OrthoDB" id="415460at2759"/>
<evidence type="ECO:0000313" key="5">
    <source>
        <dbReference type="Proteomes" id="UP000649617"/>
    </source>
</evidence>
<keyword evidence="1" id="KW-0106">Calcium</keyword>
<dbReference type="InterPro" id="IPR018247">
    <property type="entry name" value="EF_Hand_1_Ca_BS"/>
</dbReference>
<dbReference type="InterPro" id="IPR011992">
    <property type="entry name" value="EF-hand-dom_pair"/>
</dbReference>
<dbReference type="SMART" id="SM00054">
    <property type="entry name" value="EFh"/>
    <property type="match status" value="1"/>
</dbReference>
<name>A0A812L4Q8_SYMPI</name>
<dbReference type="AlphaFoldDB" id="A0A812L4Q8"/>
<dbReference type="GO" id="GO:0005509">
    <property type="term" value="F:calcium ion binding"/>
    <property type="evidence" value="ECO:0007669"/>
    <property type="project" value="InterPro"/>
</dbReference>
<reference evidence="4" key="1">
    <citation type="submission" date="2021-02" db="EMBL/GenBank/DDBJ databases">
        <authorList>
            <person name="Dougan E. K."/>
            <person name="Rhodes N."/>
            <person name="Thang M."/>
            <person name="Chan C."/>
        </authorList>
    </citation>
    <scope>NUCLEOTIDE SEQUENCE</scope>
</reference>
<gene>
    <name evidence="4" type="primary">RH39</name>
    <name evidence="4" type="ORF">SPIL2461_LOCUS3960</name>
</gene>
<organism evidence="4 5">
    <name type="scientific">Symbiodinium pilosum</name>
    <name type="common">Dinoflagellate</name>
    <dbReference type="NCBI Taxonomy" id="2952"/>
    <lineage>
        <taxon>Eukaryota</taxon>
        <taxon>Sar</taxon>
        <taxon>Alveolata</taxon>
        <taxon>Dinophyceae</taxon>
        <taxon>Suessiales</taxon>
        <taxon>Symbiodiniaceae</taxon>
        <taxon>Symbiodinium</taxon>
    </lineage>
</organism>
<dbReference type="Proteomes" id="UP000649617">
    <property type="component" value="Unassembled WGS sequence"/>
</dbReference>
<dbReference type="Pfam" id="PF13499">
    <property type="entry name" value="EF-hand_7"/>
    <property type="match status" value="1"/>
</dbReference>
<sequence>GTLAELVALIYGERQRGIKQRLPDLTVAKLLKMRKFAEELHSRGLLGEKAEDEIRKLGEHRISQFEFCCFLLVQNDIISMDDVEVISKNFLQLDLSGDGALWTKDALAWELKRLLQPKTKKGAIGKDVPDKKNEDISKAEAEKLQNSLDAIDMKTAGCIELSELEKALVKVGVDASGDYVKKFFLELDLNGDGKISFQEYKALIRKLCRTRSAPADSLDPEAENFEKDLSVSQGYKSEASIGTEKASKKYGQGSPGLRFNWTCAVTVNHAQGISAFDGEDMDGGFEILGKADRTQSAEGELLGYLTTPVLEEGSPTGGRAKKRQDKAAVSTSQDMPSGDGLADIRERLLASDSESDQEGQDSESDAEDAGEEGQDAGARPAQAPFSWSQLAEGDDAAQLGPLPARQLERAGGGDRIQAATFGGRYTDQDRLPGSRRIARRKALGVRTKNRLDAGRNYASPDDDLLL</sequence>
<evidence type="ECO:0000259" key="3">
    <source>
        <dbReference type="PROSITE" id="PS50222"/>
    </source>
</evidence>
<evidence type="ECO:0000256" key="2">
    <source>
        <dbReference type="SAM" id="MobiDB-lite"/>
    </source>
</evidence>
<dbReference type="EMBL" id="CAJNIZ010005025">
    <property type="protein sequence ID" value="CAE7238121.1"/>
    <property type="molecule type" value="Genomic_DNA"/>
</dbReference>
<accession>A0A812L4Q8</accession>
<protein>
    <submittedName>
        <fullName evidence="4">RH39 protein</fullName>
    </submittedName>
</protein>